<feature type="compositionally biased region" description="Low complexity" evidence="3">
    <location>
        <begin position="33"/>
        <end position="43"/>
    </location>
</feature>
<dbReference type="AlphaFoldDB" id="A0AA39XAQ9"/>
<dbReference type="SUPFAM" id="SSF48403">
    <property type="entry name" value="Ankyrin repeat"/>
    <property type="match status" value="1"/>
</dbReference>
<feature type="compositionally biased region" description="Low complexity" evidence="3">
    <location>
        <begin position="69"/>
        <end position="87"/>
    </location>
</feature>
<feature type="compositionally biased region" description="Low complexity" evidence="3">
    <location>
        <begin position="327"/>
        <end position="343"/>
    </location>
</feature>
<sequence>MARWLRRHRATTLQSTDPAQPGRHQPVSSLPATTTTTTTTTTTNQPLEPPPPYSPPSASYDGVASEHTPGAMASAAPGYSPSSASPSHQIPMSTDMAVPRSVEMQRLAAVFVLHPWRHSWGPRPTSLADALSKAAFHGNERLVMTLIDAGAEVRGNQHSAIQTSTAVHEALRGPSPQIALKLLGHVGVSGQVQELLESRDAGGCTPLHIAAEMGETEIARELVRSGASLGPVDMFGRTPLHMAARYGRIETVDLLLDCGADTASIDPLLWLRASEYVKEYLGSYELISEILRDGVNRIAQRTGAGIVSRHQPPVVPIPNAGSLSQGSNNNDTQPPQPDTTPSDIKFKPNMENVRQQPPRDINNPFTKQMEFIEAFSRLLNPAPFPQPGLQPQSYPQSSYDPSPLAPAGGPSSDSNKVMQHFLGQQHGVRNTSRSMFGTPEYARWKRDCETLEAEMKAQKEKNKREAEIQLMLA</sequence>
<feature type="coiled-coil region" evidence="2">
    <location>
        <begin position="441"/>
        <end position="468"/>
    </location>
</feature>
<feature type="region of interest" description="Disordered" evidence="3">
    <location>
        <begin position="1"/>
        <end position="92"/>
    </location>
</feature>
<evidence type="ECO:0008006" key="6">
    <source>
        <dbReference type="Google" id="ProtNLM"/>
    </source>
</evidence>
<protein>
    <recommendedName>
        <fullName evidence="6">Ankyrin</fullName>
    </recommendedName>
</protein>
<dbReference type="PANTHER" id="PTHR24133:SF40">
    <property type="entry name" value="ANKYRIN REPEAT DOMAIN 44"/>
    <property type="match status" value="1"/>
</dbReference>
<feature type="repeat" description="ANK" evidence="1">
    <location>
        <begin position="235"/>
        <end position="267"/>
    </location>
</feature>
<dbReference type="Gene3D" id="1.25.40.20">
    <property type="entry name" value="Ankyrin repeat-containing domain"/>
    <property type="match status" value="1"/>
</dbReference>
<feature type="compositionally biased region" description="Low complexity" evidence="3">
    <location>
        <begin position="389"/>
        <end position="414"/>
    </location>
</feature>
<feature type="repeat" description="ANK" evidence="1">
    <location>
        <begin position="202"/>
        <end position="234"/>
    </location>
</feature>
<dbReference type="InterPro" id="IPR036770">
    <property type="entry name" value="Ankyrin_rpt-contain_sf"/>
</dbReference>
<feature type="compositionally biased region" description="Basic residues" evidence="3">
    <location>
        <begin position="1"/>
        <end position="10"/>
    </location>
</feature>
<dbReference type="InterPro" id="IPR052391">
    <property type="entry name" value="E3_Ligase-Neurotoxin"/>
</dbReference>
<dbReference type="EMBL" id="JAULSR010000002">
    <property type="protein sequence ID" value="KAK0630459.1"/>
    <property type="molecule type" value="Genomic_DNA"/>
</dbReference>
<dbReference type="SMART" id="SM00248">
    <property type="entry name" value="ANK"/>
    <property type="match status" value="3"/>
</dbReference>
<evidence type="ECO:0000256" key="3">
    <source>
        <dbReference type="SAM" id="MobiDB-lite"/>
    </source>
</evidence>
<keyword evidence="2" id="KW-0175">Coiled coil</keyword>
<evidence type="ECO:0000313" key="4">
    <source>
        <dbReference type="EMBL" id="KAK0630459.1"/>
    </source>
</evidence>
<reference evidence="4" key="1">
    <citation type="submission" date="2023-06" db="EMBL/GenBank/DDBJ databases">
        <title>Genome-scale phylogeny and comparative genomics of the fungal order Sordariales.</title>
        <authorList>
            <consortium name="Lawrence Berkeley National Laboratory"/>
            <person name="Hensen N."/>
            <person name="Bonometti L."/>
            <person name="Westerberg I."/>
            <person name="Brannstrom I.O."/>
            <person name="Guillou S."/>
            <person name="Cros-Aarteil S."/>
            <person name="Calhoun S."/>
            <person name="Haridas S."/>
            <person name="Kuo A."/>
            <person name="Mondo S."/>
            <person name="Pangilinan J."/>
            <person name="Riley R."/>
            <person name="LaButti K."/>
            <person name="Andreopoulos B."/>
            <person name="Lipzen A."/>
            <person name="Chen C."/>
            <person name="Yanf M."/>
            <person name="Daum C."/>
            <person name="Ng V."/>
            <person name="Clum A."/>
            <person name="Steindorff A."/>
            <person name="Ohm R."/>
            <person name="Martin F."/>
            <person name="Silar P."/>
            <person name="Natvig D."/>
            <person name="Lalanne C."/>
            <person name="Gautier V."/>
            <person name="Ament-velasquez S.L."/>
            <person name="Kruys A."/>
            <person name="Hutchinson M.I."/>
            <person name="Powell A.J."/>
            <person name="Barry K."/>
            <person name="Miller A.N."/>
            <person name="Grigoriev I.V."/>
            <person name="Debuchy R."/>
            <person name="Gladieux P."/>
            <person name="Thoren M.H."/>
            <person name="Johannesson H."/>
        </authorList>
    </citation>
    <scope>NUCLEOTIDE SEQUENCE</scope>
    <source>
        <strain evidence="4">SMH3391-2</strain>
    </source>
</reference>
<dbReference type="Proteomes" id="UP001174934">
    <property type="component" value="Unassembled WGS sequence"/>
</dbReference>
<evidence type="ECO:0000313" key="5">
    <source>
        <dbReference type="Proteomes" id="UP001174934"/>
    </source>
</evidence>
<dbReference type="PROSITE" id="PS50297">
    <property type="entry name" value="ANK_REP_REGION"/>
    <property type="match status" value="2"/>
</dbReference>
<dbReference type="PROSITE" id="PS50088">
    <property type="entry name" value="ANK_REPEAT"/>
    <property type="match status" value="2"/>
</dbReference>
<evidence type="ECO:0000256" key="1">
    <source>
        <dbReference type="PROSITE-ProRule" id="PRU00023"/>
    </source>
</evidence>
<proteinExistence type="predicted"/>
<dbReference type="PRINTS" id="PR01415">
    <property type="entry name" value="ANKYRIN"/>
</dbReference>
<evidence type="ECO:0000256" key="2">
    <source>
        <dbReference type="SAM" id="Coils"/>
    </source>
</evidence>
<dbReference type="InterPro" id="IPR002110">
    <property type="entry name" value="Ankyrin_rpt"/>
</dbReference>
<organism evidence="4 5">
    <name type="scientific">Bombardia bombarda</name>
    <dbReference type="NCBI Taxonomy" id="252184"/>
    <lineage>
        <taxon>Eukaryota</taxon>
        <taxon>Fungi</taxon>
        <taxon>Dikarya</taxon>
        <taxon>Ascomycota</taxon>
        <taxon>Pezizomycotina</taxon>
        <taxon>Sordariomycetes</taxon>
        <taxon>Sordariomycetidae</taxon>
        <taxon>Sordariales</taxon>
        <taxon>Lasiosphaeriaceae</taxon>
        <taxon>Bombardia</taxon>
    </lineage>
</organism>
<keyword evidence="1" id="KW-0040">ANK repeat</keyword>
<keyword evidence="5" id="KW-1185">Reference proteome</keyword>
<accession>A0AA39XAQ9</accession>
<dbReference type="Pfam" id="PF12796">
    <property type="entry name" value="Ank_2"/>
    <property type="match status" value="1"/>
</dbReference>
<dbReference type="PANTHER" id="PTHR24133">
    <property type="entry name" value="ANKYRIN DOMAIN-CONTAINING"/>
    <property type="match status" value="1"/>
</dbReference>
<feature type="region of interest" description="Disordered" evidence="3">
    <location>
        <begin position="382"/>
        <end position="415"/>
    </location>
</feature>
<name>A0AA39XAQ9_9PEZI</name>
<gene>
    <name evidence="4" type="ORF">B0T17DRAFT_528479</name>
</gene>
<comment type="caution">
    <text evidence="4">The sequence shown here is derived from an EMBL/GenBank/DDBJ whole genome shotgun (WGS) entry which is preliminary data.</text>
</comment>
<feature type="region of interest" description="Disordered" evidence="3">
    <location>
        <begin position="307"/>
        <end position="363"/>
    </location>
</feature>